<dbReference type="Pfam" id="PF09438">
    <property type="entry name" value="DUF2017"/>
    <property type="match status" value="1"/>
</dbReference>
<reference evidence="2 3" key="1">
    <citation type="journal article" date="2012" name="J. Bacteriol.">
        <title>Draft genome sequence of Streptomyces globisporus C-1027, which produces an antitumor antibiotic consisting of a nine-membered enediyne with a chromoprotein.</title>
        <authorList>
            <person name="Wang L."/>
            <person name="Wang S."/>
            <person name="He Q."/>
            <person name="Yu T."/>
            <person name="Li Q."/>
            <person name="Hong B."/>
        </authorList>
    </citation>
    <scope>NUCLEOTIDE SEQUENCE [LARGE SCALE GENOMIC DNA]</scope>
    <source>
        <strain evidence="2 3">C-1027</strain>
    </source>
</reference>
<dbReference type="KEGG" id="sgb:WQO_12405"/>
<proteinExistence type="predicted"/>
<dbReference type="GeneID" id="27783142"/>
<feature type="region of interest" description="Disordered" evidence="1">
    <location>
        <begin position="73"/>
        <end position="100"/>
    </location>
</feature>
<accession>A0A0U3KCX3</accession>
<protein>
    <submittedName>
        <fullName evidence="2">Uncharacterized protein</fullName>
    </submittedName>
</protein>
<dbReference type="RefSeq" id="WP_010062067.1">
    <property type="nucleotide sequence ID" value="NZ_CP013738.1"/>
</dbReference>
<name>A0A0U3KCX3_STRGL</name>
<gene>
    <name evidence="2" type="ORF">WQO_12405</name>
</gene>
<evidence type="ECO:0000313" key="2">
    <source>
        <dbReference type="EMBL" id="ALU94078.1"/>
    </source>
</evidence>
<dbReference type="AlphaFoldDB" id="A0A0U3KCX3"/>
<dbReference type="InterPro" id="IPR018561">
    <property type="entry name" value="AosR"/>
</dbReference>
<dbReference type="Proteomes" id="UP000064183">
    <property type="component" value="Chromosome"/>
</dbReference>
<dbReference type="EMBL" id="CP013738">
    <property type="protein sequence ID" value="ALU94078.1"/>
    <property type="molecule type" value="Genomic_DNA"/>
</dbReference>
<organism evidence="2 3">
    <name type="scientific">Streptomyces globisporus C-1027</name>
    <dbReference type="NCBI Taxonomy" id="1172567"/>
    <lineage>
        <taxon>Bacteria</taxon>
        <taxon>Bacillati</taxon>
        <taxon>Actinomycetota</taxon>
        <taxon>Actinomycetes</taxon>
        <taxon>Kitasatosporales</taxon>
        <taxon>Streptomycetaceae</taxon>
        <taxon>Streptomyces</taxon>
    </lineage>
</organism>
<evidence type="ECO:0000313" key="3">
    <source>
        <dbReference type="Proteomes" id="UP000064183"/>
    </source>
</evidence>
<dbReference type="STRING" id="1172567.WQO_12405"/>
<evidence type="ECO:0000256" key="1">
    <source>
        <dbReference type="SAM" id="MobiDB-lite"/>
    </source>
</evidence>
<sequence length="210" mass="22449">MAGHFEATPGGGAAVALDEVEISILRSLAVQLLELIGPGDQPAEGEDPLAALFAEGPSKPPTDPALARLFPDAYGGPGRPEVPEGAGAGKPEEEQELRERSAEFRRFTEMDLRTGKRDDALAVVRTLDALSPAQGGGAVLTLTGDECLSWLRSLNDLRLTIGTRLEVSDEDQGEEGSLYRLPDSDPRKPMVMAYLWLGALQESLVETLMP</sequence>